<organism evidence="2 3">
    <name type="scientific">Thiothrix lacustris</name>
    <dbReference type="NCBI Taxonomy" id="525917"/>
    <lineage>
        <taxon>Bacteria</taxon>
        <taxon>Pseudomonadati</taxon>
        <taxon>Pseudomonadota</taxon>
        <taxon>Gammaproteobacteria</taxon>
        <taxon>Thiotrichales</taxon>
        <taxon>Thiotrichaceae</taxon>
        <taxon>Thiothrix</taxon>
    </lineage>
</organism>
<proteinExistence type="predicted"/>
<dbReference type="Proteomes" id="UP000192491">
    <property type="component" value="Unassembled WGS sequence"/>
</dbReference>
<dbReference type="EMBL" id="MTEJ01000009">
    <property type="protein sequence ID" value="OQX15965.1"/>
    <property type="molecule type" value="Genomic_DNA"/>
</dbReference>
<feature type="region of interest" description="Disordered" evidence="1">
    <location>
        <begin position="218"/>
        <end position="276"/>
    </location>
</feature>
<sequence length="276" mass="30510">MRIIITCVFSVITIAGCGLLPTHTMISPNKIHLATDENIEMESQIKSYAKNPMAFKQVELVPIVEYYDALFVAMHDSNGVLDYLEKGFSLTDSYCTRWFDKLTDNQMRIQSIKNNNNIFTKLGSSTLGIANANNYIVDSYNAIALAESGYLDSYSEIALLTPDMYKLRSKIFNALDSNKKELRKKNNMSFLDAYSSLEKHASICTYAGAKEITSDSLKKTETVANPDTGELTTRATPEASAQTVSEKAAEAGASGDNRKKDQYEKTANDLIGGIVK</sequence>
<name>A0A1Y1QXB7_9GAMM</name>
<protein>
    <recommendedName>
        <fullName evidence="4">Lipoprotein</fullName>
    </recommendedName>
</protein>
<gene>
    <name evidence="2" type="ORF">BWK73_05400</name>
</gene>
<dbReference type="AlphaFoldDB" id="A0A1Y1QXB7"/>
<evidence type="ECO:0000256" key="1">
    <source>
        <dbReference type="SAM" id="MobiDB-lite"/>
    </source>
</evidence>
<dbReference type="PROSITE" id="PS51257">
    <property type="entry name" value="PROKAR_LIPOPROTEIN"/>
    <property type="match status" value="1"/>
</dbReference>
<evidence type="ECO:0000313" key="2">
    <source>
        <dbReference type="EMBL" id="OQX15965.1"/>
    </source>
</evidence>
<evidence type="ECO:0008006" key="4">
    <source>
        <dbReference type="Google" id="ProtNLM"/>
    </source>
</evidence>
<evidence type="ECO:0000313" key="3">
    <source>
        <dbReference type="Proteomes" id="UP000192491"/>
    </source>
</evidence>
<accession>A0A1Y1QXB7</accession>
<feature type="compositionally biased region" description="Basic and acidic residues" evidence="1">
    <location>
        <begin position="256"/>
        <end position="267"/>
    </location>
</feature>
<reference evidence="2 3" key="1">
    <citation type="submission" date="2017-01" db="EMBL/GenBank/DDBJ databases">
        <title>Novel large sulfur bacteria in the metagenomes of groundwater-fed chemosynthetic microbial mats in the Lake Huron basin.</title>
        <authorList>
            <person name="Sharrar A.M."/>
            <person name="Flood B.E."/>
            <person name="Bailey J.V."/>
            <person name="Jones D.S."/>
            <person name="Biddanda B."/>
            <person name="Ruberg S.A."/>
            <person name="Marcus D.N."/>
            <person name="Dick G.J."/>
        </authorList>
    </citation>
    <scope>NUCLEOTIDE SEQUENCE [LARGE SCALE GENOMIC DNA]</scope>
    <source>
        <strain evidence="2">A8</strain>
    </source>
</reference>
<feature type="compositionally biased region" description="Polar residues" evidence="1">
    <location>
        <begin position="222"/>
        <end position="245"/>
    </location>
</feature>
<comment type="caution">
    <text evidence="2">The sequence shown here is derived from an EMBL/GenBank/DDBJ whole genome shotgun (WGS) entry which is preliminary data.</text>
</comment>